<dbReference type="SUPFAM" id="SSF55718">
    <property type="entry name" value="SCP-like"/>
    <property type="match status" value="1"/>
</dbReference>
<sequence length="121" mass="14003">MIEEIVHQFIEAVNIAPHLLPLYAQKELNLLFKCEEKQIGLAIFQGQLKIEELQFSDANVTITGSKEALKQLLFGEDKLLLMKKRNDLSVEGRYRDLLQVEALFLLTKFRMQQLNSSHQFA</sequence>
<dbReference type="Pfam" id="PF02036">
    <property type="entry name" value="SCP2"/>
    <property type="match status" value="1"/>
</dbReference>
<protein>
    <recommendedName>
        <fullName evidence="1">SCP2 domain-containing protein</fullName>
    </recommendedName>
</protein>
<proteinExistence type="predicted"/>
<gene>
    <name evidence="2" type="ORF">DS031_00470</name>
</gene>
<organism evidence="2 3">
    <name type="scientific">Bacillus taeanensis</name>
    <dbReference type="NCBI Taxonomy" id="273032"/>
    <lineage>
        <taxon>Bacteria</taxon>
        <taxon>Bacillati</taxon>
        <taxon>Bacillota</taxon>
        <taxon>Bacilli</taxon>
        <taxon>Bacillales</taxon>
        <taxon>Bacillaceae</taxon>
        <taxon>Bacillus</taxon>
    </lineage>
</organism>
<evidence type="ECO:0000313" key="2">
    <source>
        <dbReference type="EMBL" id="RBW71260.1"/>
    </source>
</evidence>
<dbReference type="InterPro" id="IPR003033">
    <property type="entry name" value="SCP2_sterol-bd_dom"/>
</dbReference>
<name>A0A366XXY2_9BACI</name>
<dbReference type="AlphaFoldDB" id="A0A366XXY2"/>
<keyword evidence="3" id="KW-1185">Reference proteome</keyword>
<accession>A0A366XXY2</accession>
<evidence type="ECO:0000259" key="1">
    <source>
        <dbReference type="Pfam" id="PF02036"/>
    </source>
</evidence>
<evidence type="ECO:0000313" key="3">
    <source>
        <dbReference type="Proteomes" id="UP000253314"/>
    </source>
</evidence>
<feature type="domain" description="SCP2" evidence="1">
    <location>
        <begin position="30"/>
        <end position="104"/>
    </location>
</feature>
<reference evidence="2 3" key="1">
    <citation type="submission" date="2018-07" db="EMBL/GenBank/DDBJ databases">
        <title>Lottiidibacillus patelloidae gen. nov., sp. nov., isolated from the intestinal tract of a marine limpet and the reclassification of B. taeanensis BH030017T, B. algicola KMM 3737T and B. hwajinpoensis SW-72T as genus Lottiidibacillus.</title>
        <authorList>
            <person name="Liu R."/>
            <person name="Huang Z."/>
        </authorList>
    </citation>
    <scope>NUCLEOTIDE SEQUENCE [LARGE SCALE GENOMIC DNA]</scope>
    <source>
        <strain evidence="2 3">BH030017</strain>
    </source>
</reference>
<dbReference type="EMBL" id="QOCW01000001">
    <property type="protein sequence ID" value="RBW71260.1"/>
    <property type="molecule type" value="Genomic_DNA"/>
</dbReference>
<dbReference type="InterPro" id="IPR036527">
    <property type="entry name" value="SCP2_sterol-bd_dom_sf"/>
</dbReference>
<dbReference type="OrthoDB" id="2968458at2"/>
<dbReference type="RefSeq" id="WP_113803965.1">
    <property type="nucleotide sequence ID" value="NZ_QOCW01000001.1"/>
</dbReference>
<comment type="caution">
    <text evidence="2">The sequence shown here is derived from an EMBL/GenBank/DDBJ whole genome shotgun (WGS) entry which is preliminary data.</text>
</comment>
<dbReference type="Proteomes" id="UP000253314">
    <property type="component" value="Unassembled WGS sequence"/>
</dbReference>